<evidence type="ECO:0000313" key="2">
    <source>
        <dbReference type="EMBL" id="GJC87869.1"/>
    </source>
</evidence>
<keyword evidence="3" id="KW-1185">Reference proteome</keyword>
<accession>A0AA37GV69</accession>
<protein>
    <submittedName>
        <fullName evidence="2">Uncharacterized protein</fullName>
    </submittedName>
</protein>
<feature type="region of interest" description="Disordered" evidence="1">
    <location>
        <begin position="27"/>
        <end position="47"/>
    </location>
</feature>
<comment type="caution">
    <text evidence="2">The sequence shown here is derived from an EMBL/GenBank/DDBJ whole genome shotgun (WGS) entry which is preliminary data.</text>
</comment>
<gene>
    <name evidence="2" type="ORF">ColLi_10707</name>
</gene>
<dbReference type="EMBL" id="BPPX01000028">
    <property type="protein sequence ID" value="GJC87869.1"/>
    <property type="molecule type" value="Genomic_DNA"/>
</dbReference>
<reference evidence="2 3" key="1">
    <citation type="submission" date="2021-07" db="EMBL/GenBank/DDBJ databases">
        <title>Genome data of Colletotrichum spaethianum.</title>
        <authorList>
            <person name="Utami Y.D."/>
            <person name="Hiruma K."/>
        </authorList>
    </citation>
    <scope>NUCLEOTIDE SEQUENCE [LARGE SCALE GENOMIC DNA]</scope>
    <source>
        <strain evidence="2 3">MAFF 242679</strain>
    </source>
</reference>
<organism evidence="2 3">
    <name type="scientific">Colletotrichum liriopes</name>
    <dbReference type="NCBI Taxonomy" id="708192"/>
    <lineage>
        <taxon>Eukaryota</taxon>
        <taxon>Fungi</taxon>
        <taxon>Dikarya</taxon>
        <taxon>Ascomycota</taxon>
        <taxon>Pezizomycotina</taxon>
        <taxon>Sordariomycetes</taxon>
        <taxon>Hypocreomycetidae</taxon>
        <taxon>Glomerellales</taxon>
        <taxon>Glomerellaceae</taxon>
        <taxon>Colletotrichum</taxon>
        <taxon>Colletotrichum spaethianum species complex</taxon>
    </lineage>
</organism>
<evidence type="ECO:0000313" key="3">
    <source>
        <dbReference type="Proteomes" id="UP001055172"/>
    </source>
</evidence>
<evidence type="ECO:0000256" key="1">
    <source>
        <dbReference type="SAM" id="MobiDB-lite"/>
    </source>
</evidence>
<proteinExistence type="predicted"/>
<dbReference type="Proteomes" id="UP001055172">
    <property type="component" value="Unassembled WGS sequence"/>
</dbReference>
<dbReference type="AlphaFoldDB" id="A0AA37GV69"/>
<sequence>MAAADFPNVGANAGELAKLPGVVGATGSTEKRVRTMDARPPQSAGRLLIPSNPQLQPLSLAHRACSPGAGYHWGAMPGWFIPA</sequence>
<name>A0AA37GV69_9PEZI</name>